<gene>
    <name evidence="4" type="ORF">H8689_02455</name>
</gene>
<evidence type="ECO:0000259" key="3">
    <source>
        <dbReference type="Pfam" id="PF00496"/>
    </source>
</evidence>
<dbReference type="EMBL" id="JACRTK010000001">
    <property type="protein sequence ID" value="MBC8590001.1"/>
    <property type="molecule type" value="Genomic_DNA"/>
</dbReference>
<dbReference type="PROSITE" id="PS51257">
    <property type="entry name" value="PROKAR_LIPOPROTEIN"/>
    <property type="match status" value="1"/>
</dbReference>
<dbReference type="SUPFAM" id="SSF53850">
    <property type="entry name" value="Periplasmic binding protein-like II"/>
    <property type="match status" value="1"/>
</dbReference>
<dbReference type="RefSeq" id="WP_249322790.1">
    <property type="nucleotide sequence ID" value="NZ_JACRTK010000001.1"/>
</dbReference>
<comment type="caution">
    <text evidence="4">The sequence shown here is derived from an EMBL/GenBank/DDBJ whole genome shotgun (WGS) entry which is preliminary data.</text>
</comment>
<reference evidence="4 5" key="1">
    <citation type="submission" date="2020-08" db="EMBL/GenBank/DDBJ databases">
        <title>Genome public.</title>
        <authorList>
            <person name="Liu C."/>
            <person name="Sun Q."/>
        </authorList>
    </citation>
    <scope>NUCLEOTIDE SEQUENCE [LARGE SCALE GENOMIC DNA]</scope>
    <source>
        <strain evidence="4 5">NSJ-26</strain>
    </source>
</reference>
<dbReference type="AlphaFoldDB" id="A0A926EYM9"/>
<dbReference type="GO" id="GO:0043190">
    <property type="term" value="C:ATP-binding cassette (ABC) transporter complex"/>
    <property type="evidence" value="ECO:0007669"/>
    <property type="project" value="InterPro"/>
</dbReference>
<dbReference type="Gene3D" id="3.90.76.10">
    <property type="entry name" value="Dipeptide-binding Protein, Domain 1"/>
    <property type="match status" value="1"/>
</dbReference>
<dbReference type="CDD" id="cd08517">
    <property type="entry name" value="PBP2_NikA_DppA_OppA_like_13"/>
    <property type="match status" value="1"/>
</dbReference>
<name>A0A926EYM9_9FIRM</name>
<feature type="region of interest" description="Disordered" evidence="1">
    <location>
        <begin position="33"/>
        <end position="53"/>
    </location>
</feature>
<feature type="signal peptide" evidence="2">
    <location>
        <begin position="1"/>
        <end position="22"/>
    </location>
</feature>
<dbReference type="Gene3D" id="3.10.105.10">
    <property type="entry name" value="Dipeptide-binding Protein, Domain 3"/>
    <property type="match status" value="1"/>
</dbReference>
<dbReference type="InterPro" id="IPR039424">
    <property type="entry name" value="SBP_5"/>
</dbReference>
<feature type="compositionally biased region" description="Basic and acidic residues" evidence="1">
    <location>
        <begin position="33"/>
        <end position="47"/>
    </location>
</feature>
<dbReference type="InterPro" id="IPR000914">
    <property type="entry name" value="SBP_5_dom"/>
</dbReference>
<dbReference type="PANTHER" id="PTHR30290">
    <property type="entry name" value="PERIPLASMIC BINDING COMPONENT OF ABC TRANSPORTER"/>
    <property type="match status" value="1"/>
</dbReference>
<evidence type="ECO:0000256" key="1">
    <source>
        <dbReference type="SAM" id="MobiDB-lite"/>
    </source>
</evidence>
<organism evidence="4 5">
    <name type="scientific">Wansuia hejianensis</name>
    <dbReference type="NCBI Taxonomy" id="2763667"/>
    <lineage>
        <taxon>Bacteria</taxon>
        <taxon>Bacillati</taxon>
        <taxon>Bacillota</taxon>
        <taxon>Clostridia</taxon>
        <taxon>Lachnospirales</taxon>
        <taxon>Lachnospiraceae</taxon>
        <taxon>Wansuia</taxon>
    </lineage>
</organism>
<sequence length="533" mass="60020">MKKGLSLFLVLVLCLGFMVGCTNEGKKVDKVEETSKVNNKEDSKEPKMGGTFATSISRDPQTYNPCAQADDAAYKVIQNVFNKLVKINGDDKIVPDIAKEWKYSDDGKTLTFYLQENVKWHDGKDFSSEDVKWTFDTILEEKGFASASLSDIEEITCPDENTVVFKLKAPNAGLLGHIAWFGTYIMPKHIYEGTDWLENPANQNPIGTGPFKFVEHKKGESVVIERNDDYWGDKPYLDKVVYSVMPDGNTAFQAFLNGELDDTGSIPASESNRFDNDPDYVVREKLWPNKLYINFNLREGNFANKKVREAVAYGIDKDEIFTKALKGVGEKSEYFISPIYDWAINKDVKLPERDVEKAKKLLEEAGYTADENGVYFSTTMDLFPGFDDVAEVIKANFKDIGIDMDINVMDDPAYDEKVWFGHNYEITMIGGYQGPDISAIGSRIGSDGPMNIGGYNNPKIDELLKEGLALTTEEERAPIYKEIQQILSEDLPMVYYAEKGAKIPVKAYVKGHPATDAKEKASESEYTYIWLDK</sequence>
<dbReference type="InterPro" id="IPR030678">
    <property type="entry name" value="Peptide/Ni-bd"/>
</dbReference>
<dbReference type="GO" id="GO:0015833">
    <property type="term" value="P:peptide transport"/>
    <property type="evidence" value="ECO:0007669"/>
    <property type="project" value="TreeGrafter"/>
</dbReference>
<evidence type="ECO:0000313" key="4">
    <source>
        <dbReference type="EMBL" id="MBC8590001.1"/>
    </source>
</evidence>
<keyword evidence="2" id="KW-0732">Signal</keyword>
<evidence type="ECO:0000313" key="5">
    <source>
        <dbReference type="Proteomes" id="UP000601522"/>
    </source>
</evidence>
<dbReference type="PIRSF" id="PIRSF002741">
    <property type="entry name" value="MppA"/>
    <property type="match status" value="1"/>
</dbReference>
<feature type="chain" id="PRO_5038778414" evidence="2">
    <location>
        <begin position="23"/>
        <end position="533"/>
    </location>
</feature>
<keyword evidence="5" id="KW-1185">Reference proteome</keyword>
<dbReference type="GO" id="GO:0042597">
    <property type="term" value="C:periplasmic space"/>
    <property type="evidence" value="ECO:0007669"/>
    <property type="project" value="UniProtKB-ARBA"/>
</dbReference>
<proteinExistence type="predicted"/>
<dbReference type="Proteomes" id="UP000601522">
    <property type="component" value="Unassembled WGS sequence"/>
</dbReference>
<dbReference type="Gene3D" id="3.40.190.10">
    <property type="entry name" value="Periplasmic binding protein-like II"/>
    <property type="match status" value="1"/>
</dbReference>
<protein>
    <submittedName>
        <fullName evidence="4">ABC transporter substrate-binding protein</fullName>
    </submittedName>
</protein>
<feature type="domain" description="Solute-binding protein family 5" evidence="3">
    <location>
        <begin position="92"/>
        <end position="434"/>
    </location>
</feature>
<accession>A0A926EYM9</accession>
<dbReference type="Pfam" id="PF00496">
    <property type="entry name" value="SBP_bac_5"/>
    <property type="match status" value="1"/>
</dbReference>
<evidence type="ECO:0000256" key="2">
    <source>
        <dbReference type="SAM" id="SignalP"/>
    </source>
</evidence>
<dbReference type="GO" id="GO:1904680">
    <property type="term" value="F:peptide transmembrane transporter activity"/>
    <property type="evidence" value="ECO:0007669"/>
    <property type="project" value="TreeGrafter"/>
</dbReference>